<accession>A0A1M2VG81</accession>
<sequence length="72" mass="7765">MNSGSGCGCTAGCDVAYTTRRAQPRLRASTLAPSKKLKKYIATPRRLGLCSAGTCEDRPGTYRISQSLLRLE</sequence>
<comment type="caution">
    <text evidence="1">The sequence shown here is derived from an EMBL/GenBank/DDBJ whole genome shotgun (WGS) entry which is preliminary data.</text>
</comment>
<dbReference type="Proteomes" id="UP000184267">
    <property type="component" value="Unassembled WGS sequence"/>
</dbReference>
<name>A0A1M2VG81_TRAPU</name>
<keyword evidence="2" id="KW-1185">Reference proteome</keyword>
<proteinExistence type="predicted"/>
<dbReference type="AlphaFoldDB" id="A0A1M2VG81"/>
<organism evidence="1 2">
    <name type="scientific">Trametes pubescens</name>
    <name type="common">White-rot fungus</name>
    <dbReference type="NCBI Taxonomy" id="154538"/>
    <lineage>
        <taxon>Eukaryota</taxon>
        <taxon>Fungi</taxon>
        <taxon>Dikarya</taxon>
        <taxon>Basidiomycota</taxon>
        <taxon>Agaricomycotina</taxon>
        <taxon>Agaricomycetes</taxon>
        <taxon>Polyporales</taxon>
        <taxon>Polyporaceae</taxon>
        <taxon>Trametes</taxon>
    </lineage>
</organism>
<dbReference type="EMBL" id="MNAD01001290">
    <property type="protein sequence ID" value="OJT06614.1"/>
    <property type="molecule type" value="Genomic_DNA"/>
</dbReference>
<evidence type="ECO:0000313" key="1">
    <source>
        <dbReference type="EMBL" id="OJT06614.1"/>
    </source>
</evidence>
<protein>
    <submittedName>
        <fullName evidence="1">Uncharacterized protein</fullName>
    </submittedName>
</protein>
<gene>
    <name evidence="1" type="ORF">TRAPUB_2541</name>
</gene>
<evidence type="ECO:0000313" key="2">
    <source>
        <dbReference type="Proteomes" id="UP000184267"/>
    </source>
</evidence>
<reference evidence="1 2" key="1">
    <citation type="submission" date="2016-10" db="EMBL/GenBank/DDBJ databases">
        <title>Genome sequence of the basidiomycete white-rot fungus Trametes pubescens.</title>
        <authorList>
            <person name="Makela M.R."/>
            <person name="Granchi Z."/>
            <person name="Peng M."/>
            <person name="De Vries R.P."/>
            <person name="Grigoriev I."/>
            <person name="Riley R."/>
            <person name="Hilden K."/>
        </authorList>
    </citation>
    <scope>NUCLEOTIDE SEQUENCE [LARGE SCALE GENOMIC DNA]</scope>
    <source>
        <strain evidence="1 2">FBCC735</strain>
    </source>
</reference>